<proteinExistence type="inferred from homology"/>
<comment type="similarity">
    <text evidence="3">Belongs to the CSN3 family.</text>
</comment>
<dbReference type="PROSITE" id="PS50250">
    <property type="entry name" value="PCI"/>
    <property type="match status" value="1"/>
</dbReference>
<dbReference type="Proteomes" id="UP000827284">
    <property type="component" value="Unassembled WGS sequence"/>
</dbReference>
<evidence type="ECO:0000256" key="6">
    <source>
        <dbReference type="ARBA" id="ARBA00022790"/>
    </source>
</evidence>
<dbReference type="GO" id="GO:0008180">
    <property type="term" value="C:COP9 signalosome"/>
    <property type="evidence" value="ECO:0007669"/>
    <property type="project" value="UniProtKB-KW"/>
</dbReference>
<name>A0A9P3H229_9FUNG</name>
<dbReference type="Pfam" id="PF01399">
    <property type="entry name" value="PCI"/>
    <property type="match status" value="1"/>
</dbReference>
<dbReference type="InterPro" id="IPR000717">
    <property type="entry name" value="PCI_dom"/>
</dbReference>
<sequence length="447" mass="49492">MAPTDPALDSVMAKILAASDLTAQKTLLNDLPEHVFTAKAFTSEDPLDAISPAENSLAYLYFLLYRCKASHGFHPALMEKLWAFVSTCDGAQIRLASDKAMSFAEALVKMASESQQPIIAIRPLATFIQRIQSNAGQLTMIHPLLAKTCLLAQSFKDIIPILDNDITDVDPSQTSIDYRDILLYNYYGGMIYAYLKRFERAIDFFRLAVSAPADVTSAIQIEAHKKYVLTSLLHLGKVPPLPKYTAQLVLKALKMHSAAYIDFAGAYEKKSNGAIKSELEKIKPQLIRDKNFGLAKQCMEALHRRNIQDLTRTYLTLSIENIASAIGLGSDPAGQQYVEGIIVQMIESGDIFARISHEHAGGMVSFLDDPNQHNNTATMDTISAQIQSATEITAKLTAMDQKISTMPEFFSKGRHGPMPDFGGYPMDESDYGMQMGYENYVDEESFV</sequence>
<keyword evidence="6" id="KW-0736">Signalosome</keyword>
<dbReference type="SUPFAM" id="SSF46785">
    <property type="entry name" value="Winged helix' DNA-binding domain"/>
    <property type="match status" value="1"/>
</dbReference>
<dbReference type="GO" id="GO:0005737">
    <property type="term" value="C:cytoplasm"/>
    <property type="evidence" value="ECO:0007669"/>
    <property type="project" value="UniProtKB-SubCell"/>
</dbReference>
<dbReference type="PANTHER" id="PTHR10758:SF1">
    <property type="entry name" value="COP9 SIGNALOSOME COMPLEX SUBUNIT 3"/>
    <property type="match status" value="1"/>
</dbReference>
<dbReference type="EMBL" id="BQFW01000002">
    <property type="protein sequence ID" value="GJJ68706.1"/>
    <property type="molecule type" value="Genomic_DNA"/>
</dbReference>
<dbReference type="AlphaFoldDB" id="A0A9P3H229"/>
<dbReference type="SMART" id="SM00088">
    <property type="entry name" value="PINT"/>
    <property type="match status" value="1"/>
</dbReference>
<evidence type="ECO:0000313" key="9">
    <source>
        <dbReference type="EMBL" id="GJJ68706.1"/>
    </source>
</evidence>
<evidence type="ECO:0000259" key="8">
    <source>
        <dbReference type="PROSITE" id="PS50250"/>
    </source>
</evidence>
<dbReference type="PANTHER" id="PTHR10758">
    <property type="entry name" value="26S PROTEASOME NON-ATPASE REGULATORY SUBUNIT 3/COP9 SIGNALOSOME COMPLEX SUBUNIT 3"/>
    <property type="match status" value="1"/>
</dbReference>
<reference evidence="9" key="2">
    <citation type="journal article" date="2022" name="Microbiol. Resour. Announc.">
        <title>Whole-Genome Sequence of Entomortierella parvispora E1425, a Mucoromycotan Fungus Associated with Burkholderiaceae-Related Endosymbiotic Bacteria.</title>
        <authorList>
            <person name="Herlambang A."/>
            <person name="Guo Y."/>
            <person name="Takashima Y."/>
            <person name="Narisawa K."/>
            <person name="Ohta H."/>
            <person name="Nishizawa T."/>
        </authorList>
    </citation>
    <scope>NUCLEOTIDE SEQUENCE</scope>
    <source>
        <strain evidence="9">E1425</strain>
    </source>
</reference>
<dbReference type="InterPro" id="IPR050756">
    <property type="entry name" value="CSN3"/>
</dbReference>
<evidence type="ECO:0000256" key="7">
    <source>
        <dbReference type="ARBA" id="ARBA00023242"/>
    </source>
</evidence>
<evidence type="ECO:0000256" key="5">
    <source>
        <dbReference type="ARBA" id="ARBA00022490"/>
    </source>
</evidence>
<feature type="domain" description="PCI" evidence="8">
    <location>
        <begin position="197"/>
        <end position="369"/>
    </location>
</feature>
<dbReference type="InterPro" id="IPR055089">
    <property type="entry name" value="COP9_N"/>
</dbReference>
<comment type="subcellular location">
    <subcellularLocation>
        <location evidence="2">Cytoplasm</location>
    </subcellularLocation>
    <subcellularLocation>
        <location evidence="1">Nucleus</location>
    </subcellularLocation>
</comment>
<organism evidence="9 10">
    <name type="scientific">Entomortierella parvispora</name>
    <dbReference type="NCBI Taxonomy" id="205924"/>
    <lineage>
        <taxon>Eukaryota</taxon>
        <taxon>Fungi</taxon>
        <taxon>Fungi incertae sedis</taxon>
        <taxon>Mucoromycota</taxon>
        <taxon>Mortierellomycotina</taxon>
        <taxon>Mortierellomycetes</taxon>
        <taxon>Mortierellales</taxon>
        <taxon>Mortierellaceae</taxon>
        <taxon>Entomortierella</taxon>
    </lineage>
</organism>
<comment type="caution">
    <text evidence="9">The sequence shown here is derived from an EMBL/GenBank/DDBJ whole genome shotgun (WGS) entry which is preliminary data.</text>
</comment>
<evidence type="ECO:0000256" key="1">
    <source>
        <dbReference type="ARBA" id="ARBA00004123"/>
    </source>
</evidence>
<keyword evidence="10" id="KW-1185">Reference proteome</keyword>
<keyword evidence="5" id="KW-0963">Cytoplasm</keyword>
<evidence type="ECO:0000256" key="4">
    <source>
        <dbReference type="ARBA" id="ARBA00014878"/>
    </source>
</evidence>
<dbReference type="OrthoDB" id="29061at2759"/>
<accession>A0A9P3H229</accession>
<evidence type="ECO:0000313" key="10">
    <source>
        <dbReference type="Proteomes" id="UP000827284"/>
    </source>
</evidence>
<keyword evidence="7" id="KW-0539">Nucleus</keyword>
<gene>
    <name evidence="9" type="ORF">EMPS_01052</name>
</gene>
<protein>
    <recommendedName>
        <fullName evidence="4">COP9 signalosome complex subunit 3</fullName>
    </recommendedName>
</protein>
<evidence type="ECO:0000256" key="2">
    <source>
        <dbReference type="ARBA" id="ARBA00004496"/>
    </source>
</evidence>
<evidence type="ECO:0000256" key="3">
    <source>
        <dbReference type="ARBA" id="ARBA00007084"/>
    </source>
</evidence>
<dbReference type="InterPro" id="IPR036390">
    <property type="entry name" value="WH_DNA-bd_sf"/>
</dbReference>
<reference evidence="9" key="1">
    <citation type="submission" date="2021-11" db="EMBL/GenBank/DDBJ databases">
        <authorList>
            <person name="Herlambang A."/>
            <person name="Guo Y."/>
            <person name="Takashima Y."/>
            <person name="Nishizawa T."/>
        </authorList>
    </citation>
    <scope>NUCLEOTIDE SEQUENCE</scope>
    <source>
        <strain evidence="9">E1425</strain>
    </source>
</reference>
<dbReference type="Pfam" id="PF22788">
    <property type="entry name" value="COP9_hel_rpt"/>
    <property type="match status" value="1"/>
</dbReference>
<dbReference type="GO" id="GO:0006511">
    <property type="term" value="P:ubiquitin-dependent protein catabolic process"/>
    <property type="evidence" value="ECO:0007669"/>
    <property type="project" value="TreeGrafter"/>
</dbReference>